<protein>
    <submittedName>
        <fullName evidence="2">Uncharacterized protein</fullName>
    </submittedName>
</protein>
<proteinExistence type="predicted"/>
<dbReference type="Proteomes" id="UP000001861">
    <property type="component" value="Unassembled WGS sequence"/>
</dbReference>
<reference evidence="2 3" key="1">
    <citation type="journal article" date="2010" name="Proc. Natl. Acad. Sci. U.S.A.">
        <title>Insights into evolution of multicellular fungi from the assembled chromosomes of the mushroom Coprinopsis cinerea (Coprinus cinereus).</title>
        <authorList>
            <person name="Stajich J.E."/>
            <person name="Wilke S.K."/>
            <person name="Ahren D."/>
            <person name="Au C.H."/>
            <person name="Birren B.W."/>
            <person name="Borodovsky M."/>
            <person name="Burns C."/>
            <person name="Canback B."/>
            <person name="Casselton L.A."/>
            <person name="Cheng C.K."/>
            <person name="Deng J."/>
            <person name="Dietrich F.S."/>
            <person name="Fargo D.C."/>
            <person name="Farman M.L."/>
            <person name="Gathman A.C."/>
            <person name="Goldberg J."/>
            <person name="Guigo R."/>
            <person name="Hoegger P.J."/>
            <person name="Hooker J.B."/>
            <person name="Huggins A."/>
            <person name="James T.Y."/>
            <person name="Kamada T."/>
            <person name="Kilaru S."/>
            <person name="Kodira C."/>
            <person name="Kues U."/>
            <person name="Kupfer D."/>
            <person name="Kwan H.S."/>
            <person name="Lomsadze A."/>
            <person name="Li W."/>
            <person name="Lilly W.W."/>
            <person name="Ma L.J."/>
            <person name="Mackey A.J."/>
            <person name="Manning G."/>
            <person name="Martin F."/>
            <person name="Muraguchi H."/>
            <person name="Natvig D.O."/>
            <person name="Palmerini H."/>
            <person name="Ramesh M.A."/>
            <person name="Rehmeyer C.J."/>
            <person name="Roe B.A."/>
            <person name="Shenoy N."/>
            <person name="Stanke M."/>
            <person name="Ter-Hovhannisyan V."/>
            <person name="Tunlid A."/>
            <person name="Velagapudi R."/>
            <person name="Vision T.J."/>
            <person name="Zeng Q."/>
            <person name="Zolan M.E."/>
            <person name="Pukkila P.J."/>
        </authorList>
    </citation>
    <scope>NUCLEOTIDE SEQUENCE [LARGE SCALE GENOMIC DNA]</scope>
    <source>
        <strain evidence="3">Okayama-7 / 130 / ATCC MYA-4618 / FGSC 9003</strain>
    </source>
</reference>
<dbReference type="GeneID" id="9379088"/>
<accession>D6RKS7</accession>
<gene>
    <name evidence="2" type="ORF">CC1G_14003</name>
</gene>
<dbReference type="RefSeq" id="XP_002911964.1">
    <property type="nucleotide sequence ID" value="XM_002911918.1"/>
</dbReference>
<feature type="region of interest" description="Disordered" evidence="1">
    <location>
        <begin position="84"/>
        <end position="108"/>
    </location>
</feature>
<evidence type="ECO:0000313" key="3">
    <source>
        <dbReference type="Proteomes" id="UP000001861"/>
    </source>
</evidence>
<dbReference type="InParanoid" id="D6RKS7"/>
<dbReference type="KEGG" id="cci:CC1G_14003"/>
<keyword evidence="3" id="KW-1185">Reference proteome</keyword>
<dbReference type="EMBL" id="AACS02000002">
    <property type="protein sequence ID" value="EFI28470.1"/>
    <property type="molecule type" value="Genomic_DNA"/>
</dbReference>
<evidence type="ECO:0000256" key="1">
    <source>
        <dbReference type="SAM" id="MobiDB-lite"/>
    </source>
</evidence>
<name>D6RKS7_COPC7</name>
<comment type="caution">
    <text evidence="2">The sequence shown here is derived from an EMBL/GenBank/DDBJ whole genome shotgun (WGS) entry which is preliminary data.</text>
</comment>
<dbReference type="AlphaFoldDB" id="D6RKS7"/>
<organism evidence="2 3">
    <name type="scientific">Coprinopsis cinerea (strain Okayama-7 / 130 / ATCC MYA-4618 / FGSC 9003)</name>
    <name type="common">Inky cap fungus</name>
    <name type="synonym">Hormographiella aspergillata</name>
    <dbReference type="NCBI Taxonomy" id="240176"/>
    <lineage>
        <taxon>Eukaryota</taxon>
        <taxon>Fungi</taxon>
        <taxon>Dikarya</taxon>
        <taxon>Basidiomycota</taxon>
        <taxon>Agaricomycotina</taxon>
        <taxon>Agaricomycetes</taxon>
        <taxon>Agaricomycetidae</taxon>
        <taxon>Agaricales</taxon>
        <taxon>Agaricineae</taxon>
        <taxon>Psathyrellaceae</taxon>
        <taxon>Coprinopsis</taxon>
    </lineage>
</organism>
<dbReference type="HOGENOM" id="CLU_1652065_0_0_1"/>
<sequence length="160" mass="17439">MGSFHEPWGRLVIGGWASAPSSHSGHRGRSTLGSRLQQRWSSCSCQWIAGRRGDGKVGVGWELGGTWASAVERLVRWAIEQPEHYAPRPPSSSHATVVPSHPSPYTASTIQSFYPSTPRPTSAHRRGRLFANGRVVESVVFEKDVVADELEEGYADDGGD</sequence>
<evidence type="ECO:0000313" key="2">
    <source>
        <dbReference type="EMBL" id="EFI28470.1"/>
    </source>
</evidence>
<dbReference type="VEuPathDB" id="FungiDB:CC1G_14003"/>